<comment type="caution">
    <text evidence="2">The sequence shown here is derived from an EMBL/GenBank/DDBJ whole genome shotgun (WGS) entry which is preliminary data.</text>
</comment>
<sequence length="63" mass="6582">MEREMAMVHGRSKTLIAVILALLAFVAAGVGIGFIETILVLAIAASAAILLAMLVVAARREAY</sequence>
<protein>
    <submittedName>
        <fullName evidence="2">Uncharacterized protein</fullName>
    </submittedName>
</protein>
<evidence type="ECO:0000256" key="1">
    <source>
        <dbReference type="SAM" id="Phobius"/>
    </source>
</evidence>
<proteinExistence type="predicted"/>
<keyword evidence="1" id="KW-1133">Transmembrane helix</keyword>
<gene>
    <name evidence="2" type="ORF">BFN67_14485</name>
</gene>
<keyword evidence="3" id="KW-1185">Reference proteome</keyword>
<dbReference type="Proteomes" id="UP000191905">
    <property type="component" value="Unassembled WGS sequence"/>
</dbReference>
<keyword evidence="1" id="KW-0812">Transmembrane</keyword>
<accession>A0A1V8RT79</accession>
<dbReference type="AlphaFoldDB" id="A0A1V8RT79"/>
<feature type="transmembrane region" description="Helical" evidence="1">
    <location>
        <begin position="38"/>
        <end position="58"/>
    </location>
</feature>
<evidence type="ECO:0000313" key="2">
    <source>
        <dbReference type="EMBL" id="OQM76338.1"/>
    </source>
</evidence>
<dbReference type="STRING" id="1873176.BFN67_14485"/>
<keyword evidence="1" id="KW-0472">Membrane</keyword>
<dbReference type="EMBL" id="MDET01000008">
    <property type="protein sequence ID" value="OQM76338.1"/>
    <property type="molecule type" value="Genomic_DNA"/>
</dbReference>
<name>A0A1V8RT79_9HYPH</name>
<reference evidence="2 3" key="1">
    <citation type="journal article" date="2016" name="Int. J. Syst. Evol. Microbiol.">
        <title>Pseudaminobacter manganicus sp. nov., isolated from sludge of a manganese mine.</title>
        <authorList>
            <person name="Li J."/>
            <person name="Huang J."/>
            <person name="Liao S."/>
            <person name="Wang G."/>
        </authorList>
    </citation>
    <scope>NUCLEOTIDE SEQUENCE [LARGE SCALE GENOMIC DNA]</scope>
    <source>
        <strain evidence="2 3">JH-7</strain>
    </source>
</reference>
<evidence type="ECO:0000313" key="3">
    <source>
        <dbReference type="Proteomes" id="UP000191905"/>
    </source>
</evidence>
<organism evidence="2 3">
    <name type="scientific">Manganibacter manganicus</name>
    <dbReference type="NCBI Taxonomy" id="1873176"/>
    <lineage>
        <taxon>Bacteria</taxon>
        <taxon>Pseudomonadati</taxon>
        <taxon>Pseudomonadota</taxon>
        <taxon>Alphaproteobacteria</taxon>
        <taxon>Hyphomicrobiales</taxon>
        <taxon>Phyllobacteriaceae</taxon>
        <taxon>Manganibacter</taxon>
    </lineage>
</organism>